<proteinExistence type="predicted"/>
<evidence type="ECO:0000313" key="1">
    <source>
        <dbReference type="EMBL" id="RRJ84332.1"/>
    </source>
</evidence>
<organism evidence="1 2">
    <name type="scientific">Aestuariirhabdus litorea</name>
    <dbReference type="NCBI Taxonomy" id="2528527"/>
    <lineage>
        <taxon>Bacteria</taxon>
        <taxon>Pseudomonadati</taxon>
        <taxon>Pseudomonadota</taxon>
        <taxon>Gammaproteobacteria</taxon>
        <taxon>Oceanospirillales</taxon>
        <taxon>Aestuariirhabdaceae</taxon>
        <taxon>Aestuariirhabdus</taxon>
    </lineage>
</organism>
<accession>A0A3P3VNJ5</accession>
<evidence type="ECO:0000313" key="2">
    <source>
        <dbReference type="Proteomes" id="UP000280792"/>
    </source>
</evidence>
<reference evidence="1 2" key="1">
    <citation type="submission" date="2018-08" db="EMBL/GenBank/DDBJ databases">
        <authorList>
            <person name="Khan S.A."/>
        </authorList>
    </citation>
    <scope>NUCLEOTIDE SEQUENCE [LARGE SCALE GENOMIC DNA]</scope>
    <source>
        <strain evidence="1 2">GTF-13</strain>
    </source>
</reference>
<dbReference type="EMBL" id="QWEZ01000001">
    <property type="protein sequence ID" value="RRJ84332.1"/>
    <property type="molecule type" value="Genomic_DNA"/>
</dbReference>
<dbReference type="AlphaFoldDB" id="A0A3P3VNJ5"/>
<reference evidence="1 2" key="2">
    <citation type="submission" date="2018-12" db="EMBL/GenBank/DDBJ databases">
        <title>Simiduia agarivorans gen. nov., sp. nov., a marine, agarolytic bacterium isolated from shallow coastal water from Keelung, Taiwan.</title>
        <authorList>
            <person name="Shieh W.Y."/>
        </authorList>
    </citation>
    <scope>NUCLEOTIDE SEQUENCE [LARGE SCALE GENOMIC DNA]</scope>
    <source>
        <strain evidence="1 2">GTF-13</strain>
    </source>
</reference>
<protein>
    <submittedName>
        <fullName evidence="1">Uncharacterized protein</fullName>
    </submittedName>
</protein>
<dbReference type="Proteomes" id="UP000280792">
    <property type="component" value="Unassembled WGS sequence"/>
</dbReference>
<name>A0A3P3VNJ5_9GAMM</name>
<comment type="caution">
    <text evidence="1">The sequence shown here is derived from an EMBL/GenBank/DDBJ whole genome shotgun (WGS) entry which is preliminary data.</text>
</comment>
<gene>
    <name evidence="1" type="ORF">D0544_04275</name>
</gene>
<sequence>MMSGNLSAPGEPVLCAGLTPGFWKNHLRDWPEPYDPGELPLGWHPNNGQNTLVLEGGTLFNEYFTYRAGYFDDDPPASMLEVMQKEGYDDKYRLGAHAVAALLNATYFANMEGVSFGYTADEILSYWNLGHGPGGTDLESLKEFYMMLNQRGFD</sequence>
<keyword evidence="2" id="KW-1185">Reference proteome</keyword>